<name>A0A1M3TLT1_ASPLC</name>
<organism evidence="1 2">
    <name type="scientific">Aspergillus luchuensis (strain CBS 106.47)</name>
    <dbReference type="NCBI Taxonomy" id="1137211"/>
    <lineage>
        <taxon>Eukaryota</taxon>
        <taxon>Fungi</taxon>
        <taxon>Dikarya</taxon>
        <taxon>Ascomycota</taxon>
        <taxon>Pezizomycotina</taxon>
        <taxon>Eurotiomycetes</taxon>
        <taxon>Eurotiomycetidae</taxon>
        <taxon>Eurotiales</taxon>
        <taxon>Aspergillaceae</taxon>
        <taxon>Aspergillus</taxon>
        <taxon>Aspergillus subgen. Circumdati</taxon>
    </lineage>
</organism>
<dbReference type="VEuPathDB" id="FungiDB:ASPFODRAFT_80663"/>
<evidence type="ECO:0000313" key="2">
    <source>
        <dbReference type="Proteomes" id="UP000184063"/>
    </source>
</evidence>
<gene>
    <name evidence="1" type="ORF">ASPFODRAFT_80663</name>
</gene>
<dbReference type="EMBL" id="KV878240">
    <property type="protein sequence ID" value="OJZ87733.1"/>
    <property type="molecule type" value="Genomic_DNA"/>
</dbReference>
<dbReference type="OrthoDB" id="4513345at2759"/>
<sequence length="123" mass="14513">MPKRNHRPKRDVPIKARYNFCMHCLRHVNNTFDFNEGAVYDISCLLNIQASILYQFCAERNKTYDLVGFIYRMIYMYDLLISVKPVTGLLRNTHMFDNIEVAHTCEFLLKGTKTAKRVSSHYN</sequence>
<accession>A0A1M3TLT1</accession>
<protein>
    <submittedName>
        <fullName evidence="1">Uncharacterized protein</fullName>
    </submittedName>
</protein>
<evidence type="ECO:0000313" key="1">
    <source>
        <dbReference type="EMBL" id="OJZ87733.1"/>
    </source>
</evidence>
<dbReference type="AlphaFoldDB" id="A0A1M3TLT1"/>
<reference evidence="2" key="1">
    <citation type="journal article" date="2017" name="Genome Biol.">
        <title>Comparative genomics reveals high biological diversity and specific adaptations in the industrially and medically important fungal genus Aspergillus.</title>
        <authorList>
            <person name="de Vries R.P."/>
            <person name="Riley R."/>
            <person name="Wiebenga A."/>
            <person name="Aguilar-Osorio G."/>
            <person name="Amillis S."/>
            <person name="Uchima C.A."/>
            <person name="Anderluh G."/>
            <person name="Asadollahi M."/>
            <person name="Askin M."/>
            <person name="Barry K."/>
            <person name="Battaglia E."/>
            <person name="Bayram O."/>
            <person name="Benocci T."/>
            <person name="Braus-Stromeyer S.A."/>
            <person name="Caldana C."/>
            <person name="Canovas D."/>
            <person name="Cerqueira G.C."/>
            <person name="Chen F."/>
            <person name="Chen W."/>
            <person name="Choi C."/>
            <person name="Clum A."/>
            <person name="Dos Santos R.A."/>
            <person name="Damasio A.R."/>
            <person name="Diallinas G."/>
            <person name="Emri T."/>
            <person name="Fekete E."/>
            <person name="Flipphi M."/>
            <person name="Freyberg S."/>
            <person name="Gallo A."/>
            <person name="Gournas C."/>
            <person name="Habgood R."/>
            <person name="Hainaut M."/>
            <person name="Harispe M.L."/>
            <person name="Henrissat B."/>
            <person name="Hilden K.S."/>
            <person name="Hope R."/>
            <person name="Hossain A."/>
            <person name="Karabika E."/>
            <person name="Karaffa L."/>
            <person name="Karanyi Z."/>
            <person name="Krasevec N."/>
            <person name="Kuo A."/>
            <person name="Kusch H."/>
            <person name="LaButti K."/>
            <person name="Lagendijk E.L."/>
            <person name="Lapidus A."/>
            <person name="Levasseur A."/>
            <person name="Lindquist E."/>
            <person name="Lipzen A."/>
            <person name="Logrieco A.F."/>
            <person name="MacCabe A."/>
            <person name="Maekelae M.R."/>
            <person name="Malavazi I."/>
            <person name="Melin P."/>
            <person name="Meyer V."/>
            <person name="Mielnichuk N."/>
            <person name="Miskei M."/>
            <person name="Molnar A.P."/>
            <person name="Mule G."/>
            <person name="Ngan C.Y."/>
            <person name="Orejas M."/>
            <person name="Orosz E."/>
            <person name="Ouedraogo J.P."/>
            <person name="Overkamp K.M."/>
            <person name="Park H.-S."/>
            <person name="Perrone G."/>
            <person name="Piumi F."/>
            <person name="Punt P.J."/>
            <person name="Ram A.F."/>
            <person name="Ramon A."/>
            <person name="Rauscher S."/>
            <person name="Record E."/>
            <person name="Riano-Pachon D.M."/>
            <person name="Robert V."/>
            <person name="Roehrig J."/>
            <person name="Ruller R."/>
            <person name="Salamov A."/>
            <person name="Salih N.S."/>
            <person name="Samson R.A."/>
            <person name="Sandor E."/>
            <person name="Sanguinetti M."/>
            <person name="Schuetze T."/>
            <person name="Sepcic K."/>
            <person name="Shelest E."/>
            <person name="Sherlock G."/>
            <person name="Sophianopoulou V."/>
            <person name="Squina F.M."/>
            <person name="Sun H."/>
            <person name="Susca A."/>
            <person name="Todd R.B."/>
            <person name="Tsang A."/>
            <person name="Unkles S.E."/>
            <person name="van de Wiele N."/>
            <person name="van Rossen-Uffink D."/>
            <person name="Oliveira J.V."/>
            <person name="Vesth T.C."/>
            <person name="Visser J."/>
            <person name="Yu J.-H."/>
            <person name="Zhou M."/>
            <person name="Andersen M.R."/>
            <person name="Archer D.B."/>
            <person name="Baker S.E."/>
            <person name="Benoit I."/>
            <person name="Brakhage A.A."/>
            <person name="Braus G.H."/>
            <person name="Fischer R."/>
            <person name="Frisvad J.C."/>
            <person name="Goldman G.H."/>
            <person name="Houbraken J."/>
            <person name="Oakley B."/>
            <person name="Pocsi I."/>
            <person name="Scazzocchio C."/>
            <person name="Seiboth B."/>
            <person name="vanKuyk P.A."/>
            <person name="Wortman J."/>
            <person name="Dyer P.S."/>
            <person name="Grigoriev I.V."/>
        </authorList>
    </citation>
    <scope>NUCLEOTIDE SEQUENCE [LARGE SCALE GENOMIC DNA]</scope>
    <source>
        <strain evidence="2">CBS 106.47</strain>
    </source>
</reference>
<proteinExistence type="predicted"/>
<dbReference type="Proteomes" id="UP000184063">
    <property type="component" value="Unassembled WGS sequence"/>
</dbReference>